<protein>
    <submittedName>
        <fullName evidence="1">Uncharacterized protein</fullName>
    </submittedName>
</protein>
<gene>
    <name evidence="1" type="ORF">Y1Q_0010126</name>
</gene>
<dbReference type="Proteomes" id="UP000050525">
    <property type="component" value="Unassembled WGS sequence"/>
</dbReference>
<evidence type="ECO:0000313" key="1">
    <source>
        <dbReference type="EMBL" id="KYO35661.1"/>
    </source>
</evidence>
<dbReference type="AlphaFoldDB" id="A0A151NFS6"/>
<comment type="caution">
    <text evidence="1">The sequence shown here is derived from an EMBL/GenBank/DDBJ whole genome shotgun (WGS) entry which is preliminary data.</text>
</comment>
<accession>A0A151NFS6</accession>
<evidence type="ECO:0000313" key="2">
    <source>
        <dbReference type="Proteomes" id="UP000050525"/>
    </source>
</evidence>
<keyword evidence="2" id="KW-1185">Reference proteome</keyword>
<name>A0A151NFS6_ALLMI</name>
<reference evidence="1 2" key="1">
    <citation type="journal article" date="2012" name="Genome Biol.">
        <title>Sequencing three crocodilian genomes to illuminate the evolution of archosaurs and amniotes.</title>
        <authorList>
            <person name="St John J.A."/>
            <person name="Braun E.L."/>
            <person name="Isberg S.R."/>
            <person name="Miles L.G."/>
            <person name="Chong A.Y."/>
            <person name="Gongora J."/>
            <person name="Dalzell P."/>
            <person name="Moran C."/>
            <person name="Bed'hom B."/>
            <person name="Abzhanov A."/>
            <person name="Burgess S.C."/>
            <person name="Cooksey A.M."/>
            <person name="Castoe T.A."/>
            <person name="Crawford N.G."/>
            <person name="Densmore L.D."/>
            <person name="Drew J.C."/>
            <person name="Edwards S.V."/>
            <person name="Faircloth B.C."/>
            <person name="Fujita M.K."/>
            <person name="Greenwold M.J."/>
            <person name="Hoffmann F.G."/>
            <person name="Howard J.M."/>
            <person name="Iguchi T."/>
            <person name="Janes D.E."/>
            <person name="Khan S.Y."/>
            <person name="Kohno S."/>
            <person name="de Koning A.J."/>
            <person name="Lance S.L."/>
            <person name="McCarthy F.M."/>
            <person name="McCormack J.E."/>
            <person name="Merchant M.E."/>
            <person name="Peterson D.G."/>
            <person name="Pollock D.D."/>
            <person name="Pourmand N."/>
            <person name="Raney B.J."/>
            <person name="Roessler K.A."/>
            <person name="Sanford J.R."/>
            <person name="Sawyer R.H."/>
            <person name="Schmidt C.J."/>
            <person name="Triplett E.W."/>
            <person name="Tuberville T.D."/>
            <person name="Venegas-Anaya M."/>
            <person name="Howard J.T."/>
            <person name="Jarvis E.D."/>
            <person name="Guillette L.J.Jr."/>
            <person name="Glenn T.C."/>
            <person name="Green R.E."/>
            <person name="Ray D.A."/>
        </authorList>
    </citation>
    <scope>NUCLEOTIDE SEQUENCE [LARGE SCALE GENOMIC DNA]</scope>
    <source>
        <strain evidence="1">KSC_2009_1</strain>
    </source>
</reference>
<sequence>MPGAIRMRRLRRERRTQRESWQQEALRVERLRRQEAQDFHNQVLQELRRFRCDHAVAIEEVKAGRVALERLVTQIERERQLVLECLQEMRQLRAPTVVAVAHEQGH</sequence>
<dbReference type="EMBL" id="AKHW03003131">
    <property type="protein sequence ID" value="KYO35661.1"/>
    <property type="molecule type" value="Genomic_DNA"/>
</dbReference>
<proteinExistence type="predicted"/>
<organism evidence="1 2">
    <name type="scientific">Alligator mississippiensis</name>
    <name type="common">American alligator</name>
    <dbReference type="NCBI Taxonomy" id="8496"/>
    <lineage>
        <taxon>Eukaryota</taxon>
        <taxon>Metazoa</taxon>
        <taxon>Chordata</taxon>
        <taxon>Craniata</taxon>
        <taxon>Vertebrata</taxon>
        <taxon>Euteleostomi</taxon>
        <taxon>Archelosauria</taxon>
        <taxon>Archosauria</taxon>
        <taxon>Crocodylia</taxon>
        <taxon>Alligatoridae</taxon>
        <taxon>Alligatorinae</taxon>
        <taxon>Alligator</taxon>
    </lineage>
</organism>